<gene>
    <name evidence="12" type="primary">speA</name>
    <name evidence="18" type="ORF">A2150_07865</name>
</gene>
<dbReference type="FunFam" id="3.20.20.10:FF:000001">
    <property type="entry name" value="Biosynthetic arginine decarboxylase"/>
    <property type="match status" value="1"/>
</dbReference>
<evidence type="ECO:0000256" key="7">
    <source>
        <dbReference type="ARBA" id="ARBA00022842"/>
    </source>
</evidence>
<evidence type="ECO:0000259" key="15">
    <source>
        <dbReference type="Pfam" id="PF02784"/>
    </source>
</evidence>
<dbReference type="GO" id="GO:0008792">
    <property type="term" value="F:arginine decarboxylase activity"/>
    <property type="evidence" value="ECO:0007669"/>
    <property type="project" value="UniProtKB-UniRule"/>
</dbReference>
<keyword evidence="8 12" id="KW-0663">Pyridoxal phosphate</keyword>
<keyword evidence="9 12" id="KW-0745">Spermidine biosynthesis</keyword>
<dbReference type="GO" id="GO:0033388">
    <property type="term" value="P:putrescine biosynthetic process from arginine"/>
    <property type="evidence" value="ECO:0007669"/>
    <property type="project" value="UniProtKB-ARBA"/>
</dbReference>
<dbReference type="Pfam" id="PF02784">
    <property type="entry name" value="Orn_Arg_deC_N"/>
    <property type="match status" value="1"/>
</dbReference>
<dbReference type="PROSITE" id="PS00879">
    <property type="entry name" value="ODR_DC_2_2"/>
    <property type="match status" value="1"/>
</dbReference>
<comment type="function">
    <text evidence="3 12">Catalyzes the biosynthesis of agmatine from arginine.</text>
</comment>
<comment type="pathway">
    <text evidence="12">Amine and polyamine biosynthesis; agmatine biosynthesis; agmatine from L-arginine: step 1/1.</text>
</comment>
<evidence type="ECO:0000259" key="16">
    <source>
        <dbReference type="Pfam" id="PF17810"/>
    </source>
</evidence>
<dbReference type="InterPro" id="IPR000183">
    <property type="entry name" value="Orn/DAP/Arg_de-COase"/>
</dbReference>
<evidence type="ECO:0000313" key="19">
    <source>
        <dbReference type="Proteomes" id="UP000177925"/>
    </source>
</evidence>
<dbReference type="UniPathway" id="UPA00186">
    <property type="reaction ID" value="UER00284"/>
</dbReference>
<dbReference type="Gene3D" id="1.20.58.930">
    <property type="match status" value="1"/>
</dbReference>
<evidence type="ECO:0000256" key="4">
    <source>
        <dbReference type="ARBA" id="ARBA00008357"/>
    </source>
</evidence>
<feature type="domain" description="Orn/DAP/Arg decarboxylase 2 N-terminal" evidence="15">
    <location>
        <begin position="91"/>
        <end position="340"/>
    </location>
</feature>
<keyword evidence="6 12" id="KW-0210">Decarboxylase</keyword>
<dbReference type="Gene3D" id="1.10.287.3440">
    <property type="match status" value="1"/>
</dbReference>
<feature type="modified residue" description="N6-(pyridoxal phosphate)lysine" evidence="12 13">
    <location>
        <position position="100"/>
    </location>
</feature>
<dbReference type="SUPFAM" id="SSF51419">
    <property type="entry name" value="PLP-binding barrel"/>
    <property type="match status" value="1"/>
</dbReference>
<dbReference type="PIRSF" id="PIRSF001336">
    <property type="entry name" value="Arg_decrbxlase"/>
    <property type="match status" value="1"/>
</dbReference>
<dbReference type="InterPro" id="IPR022657">
    <property type="entry name" value="De-COase2_CS"/>
</dbReference>
<dbReference type="GO" id="GO:0008295">
    <property type="term" value="P:spermidine biosynthetic process"/>
    <property type="evidence" value="ECO:0007669"/>
    <property type="project" value="UniProtKB-UniRule"/>
</dbReference>
<dbReference type="PRINTS" id="PR01180">
    <property type="entry name" value="ARGDCRBXLASE"/>
</dbReference>
<dbReference type="NCBIfam" id="TIGR01273">
    <property type="entry name" value="speA"/>
    <property type="match status" value="1"/>
</dbReference>
<dbReference type="PRINTS" id="PR01179">
    <property type="entry name" value="ODADCRBXLASE"/>
</dbReference>
<evidence type="ECO:0000313" key="18">
    <source>
        <dbReference type="EMBL" id="OGI42438.1"/>
    </source>
</evidence>
<dbReference type="InterPro" id="IPR022653">
    <property type="entry name" value="De-COase2_pyr-phos_BS"/>
</dbReference>
<dbReference type="GO" id="GO:0006527">
    <property type="term" value="P:L-arginine catabolic process"/>
    <property type="evidence" value="ECO:0007669"/>
    <property type="project" value="InterPro"/>
</dbReference>
<evidence type="ECO:0000256" key="12">
    <source>
        <dbReference type="HAMAP-Rule" id="MF_01417"/>
    </source>
</evidence>
<evidence type="ECO:0000256" key="5">
    <source>
        <dbReference type="ARBA" id="ARBA00022723"/>
    </source>
</evidence>
<dbReference type="HAMAP" id="MF_01417">
    <property type="entry name" value="SpeA"/>
    <property type="match status" value="1"/>
</dbReference>
<comment type="similarity">
    <text evidence="4 12">Belongs to the Orn/Lys/Arg decarboxylase class-II family. SpeA subfamily.</text>
</comment>
<dbReference type="Pfam" id="PF17810">
    <property type="entry name" value="Arg_decarb_HB"/>
    <property type="match status" value="1"/>
</dbReference>
<comment type="catalytic activity">
    <reaction evidence="12">
        <text>L-arginine + H(+) = agmatine + CO2</text>
        <dbReference type="Rhea" id="RHEA:17641"/>
        <dbReference type="ChEBI" id="CHEBI:15378"/>
        <dbReference type="ChEBI" id="CHEBI:16526"/>
        <dbReference type="ChEBI" id="CHEBI:32682"/>
        <dbReference type="ChEBI" id="CHEBI:58145"/>
        <dbReference type="EC" id="4.1.1.19"/>
    </reaction>
</comment>
<dbReference type="SUPFAM" id="SSF50621">
    <property type="entry name" value="Alanine racemase C-terminal domain-like"/>
    <property type="match status" value="1"/>
</dbReference>
<dbReference type="EMBL" id="MFSS01000090">
    <property type="protein sequence ID" value="OGI42438.1"/>
    <property type="molecule type" value="Genomic_DNA"/>
</dbReference>
<dbReference type="EC" id="4.1.1.19" evidence="12"/>
<dbReference type="FunFam" id="2.40.37.10:FF:000001">
    <property type="entry name" value="Biosynthetic arginine decarboxylase"/>
    <property type="match status" value="1"/>
</dbReference>
<feature type="active site" description="Proton donor" evidence="14">
    <location>
        <position position="498"/>
    </location>
</feature>
<dbReference type="InterPro" id="IPR009006">
    <property type="entry name" value="Ala_racemase/Decarboxylase_C"/>
</dbReference>
<comment type="caution">
    <text evidence="18">The sequence shown here is derived from an EMBL/GenBank/DDBJ whole genome shotgun (WGS) entry which is preliminary data.</text>
</comment>
<evidence type="ECO:0000256" key="6">
    <source>
        <dbReference type="ARBA" id="ARBA00022793"/>
    </source>
</evidence>
<evidence type="ECO:0000256" key="10">
    <source>
        <dbReference type="ARBA" id="ARBA00023115"/>
    </source>
</evidence>
<evidence type="ECO:0000256" key="2">
    <source>
        <dbReference type="ARBA" id="ARBA00001946"/>
    </source>
</evidence>
<keyword evidence="10 12" id="KW-0620">Polyamine biosynthesis</keyword>
<organism evidence="18 19">
    <name type="scientific">Candidatus Muproteobacteria bacterium RBG_16_64_11</name>
    <dbReference type="NCBI Taxonomy" id="1817758"/>
    <lineage>
        <taxon>Bacteria</taxon>
        <taxon>Pseudomonadati</taxon>
        <taxon>Pseudomonadota</taxon>
        <taxon>Candidatus Muproteobacteria</taxon>
    </lineage>
</organism>
<keyword evidence="7 12" id="KW-0460">Magnesium</keyword>
<evidence type="ECO:0000256" key="8">
    <source>
        <dbReference type="ARBA" id="ARBA00022898"/>
    </source>
</evidence>
<evidence type="ECO:0000256" key="9">
    <source>
        <dbReference type="ARBA" id="ARBA00023066"/>
    </source>
</evidence>
<sequence length="628" mass="69296">MTWTLQNARDTYNIAHWGNGYFDINETGHVIARPDPRAVHPGVDLYALTQEFAGQGLTLPVLVRFSGILHHRIDELCGAFGAAMQADGYRGRYTAVYPIKVNQQKSVVDAMLAHGGERLGLEAGSKPELLAVLARSRTGGIVVCNGYKDREYIRLALLGTRLGMRVHIVVEKLSELELVLRESQALGIAPLLGVRVRLASLGAGKWQNTGGEKSKFGLSADEVLRVVERLRAANRLDALRMMHFHMGSQIANIQDIQTGMREAVRYYAALRDAGAPVATVNVGGGLGVDYEGTRSRSFCSMNYSVAEYAHNIVHALKEICDQRQLPHPDIVTESGRAMTAHHAVLITNVTDVEQAPGAASPAAAVAGEPQVIQDLWRGLQNLASQPTLETWHDAVHRLEQAQGMFAHGLLTLAQRARAEQLYFATCRAVRAKLQPGARAHREALDALNEKLADKYFCNFSLFQSMPDHWAIDQIFPVLPLNRLNERPERRAVLQDITCDSDGRIDLYVDGEGIETTLPLHDVKPGEPYLLGIFMVGAYQEILGDMHNLFGDTDSVHVEPTAGGGYKLTQARRGDTVGSVLRYVHFDAEDLLSAYRDKLAEVKDLDSATRKTYLKEIQEGLDGYTYLED</sequence>
<evidence type="ECO:0000256" key="13">
    <source>
        <dbReference type="PIRSR" id="PIRSR001336-50"/>
    </source>
</evidence>
<reference evidence="18 19" key="1">
    <citation type="journal article" date="2016" name="Nat. Commun.">
        <title>Thousands of microbial genomes shed light on interconnected biogeochemical processes in an aquifer system.</title>
        <authorList>
            <person name="Anantharaman K."/>
            <person name="Brown C.T."/>
            <person name="Hug L.A."/>
            <person name="Sharon I."/>
            <person name="Castelle C.J."/>
            <person name="Probst A.J."/>
            <person name="Thomas B.C."/>
            <person name="Singh A."/>
            <person name="Wilkins M.J."/>
            <person name="Karaoz U."/>
            <person name="Brodie E.L."/>
            <person name="Williams K.H."/>
            <person name="Hubbard S.S."/>
            <person name="Banfield J.F."/>
        </authorList>
    </citation>
    <scope>NUCLEOTIDE SEQUENCE [LARGE SCALE GENOMIC DNA]</scope>
</reference>
<name>A0A1F6TBB7_9PROT</name>
<proteinExistence type="inferred from homology"/>
<evidence type="ECO:0000256" key="14">
    <source>
        <dbReference type="PIRSR" id="PIRSR600183-50"/>
    </source>
</evidence>
<dbReference type="InterPro" id="IPR002985">
    <property type="entry name" value="Arg_decrbxlase"/>
</dbReference>
<dbReference type="PANTHER" id="PTHR43295">
    <property type="entry name" value="ARGININE DECARBOXYLASE"/>
    <property type="match status" value="1"/>
</dbReference>
<feature type="domain" description="Arginine decarboxylase C-terminal helical" evidence="17">
    <location>
        <begin position="576"/>
        <end position="626"/>
    </location>
</feature>
<comment type="cofactor">
    <cofactor evidence="2 12">
        <name>Mg(2+)</name>
        <dbReference type="ChEBI" id="CHEBI:18420"/>
    </cofactor>
</comment>
<keyword evidence="5 12" id="KW-0479">Metal-binding</keyword>
<protein>
    <recommendedName>
        <fullName evidence="12">Biosynthetic arginine decarboxylase</fullName>
        <shortName evidence="12">ADC</shortName>
        <ecNumber evidence="12">4.1.1.19</ecNumber>
    </recommendedName>
</protein>
<dbReference type="InterPro" id="IPR022644">
    <property type="entry name" value="De-COase2_N"/>
</dbReference>
<dbReference type="AlphaFoldDB" id="A0A1F6TBB7"/>
<dbReference type="PANTHER" id="PTHR43295:SF9">
    <property type="entry name" value="BIOSYNTHETIC ARGININE DECARBOXYLASE"/>
    <property type="match status" value="1"/>
</dbReference>
<dbReference type="PROSITE" id="PS00878">
    <property type="entry name" value="ODR_DC_2_1"/>
    <property type="match status" value="1"/>
</dbReference>
<dbReference type="Gene3D" id="2.40.37.10">
    <property type="entry name" value="Lyase, Ornithine Decarboxylase, Chain A, domain 1"/>
    <property type="match status" value="1"/>
</dbReference>
<dbReference type="Proteomes" id="UP000177925">
    <property type="component" value="Unassembled WGS sequence"/>
</dbReference>
<dbReference type="GO" id="GO:0046872">
    <property type="term" value="F:metal ion binding"/>
    <property type="evidence" value="ECO:0007669"/>
    <property type="project" value="UniProtKB-KW"/>
</dbReference>
<dbReference type="NCBIfam" id="NF003763">
    <property type="entry name" value="PRK05354.1"/>
    <property type="match status" value="1"/>
</dbReference>
<dbReference type="Gene3D" id="3.20.20.10">
    <property type="entry name" value="Alanine racemase"/>
    <property type="match status" value="1"/>
</dbReference>
<evidence type="ECO:0000256" key="1">
    <source>
        <dbReference type="ARBA" id="ARBA00001933"/>
    </source>
</evidence>
<evidence type="ECO:0000256" key="11">
    <source>
        <dbReference type="ARBA" id="ARBA00023239"/>
    </source>
</evidence>
<evidence type="ECO:0000256" key="3">
    <source>
        <dbReference type="ARBA" id="ARBA00002257"/>
    </source>
</evidence>
<evidence type="ECO:0000259" key="17">
    <source>
        <dbReference type="Pfam" id="PF17944"/>
    </source>
</evidence>
<comment type="cofactor">
    <cofactor evidence="1 12 13">
        <name>pyridoxal 5'-phosphate</name>
        <dbReference type="ChEBI" id="CHEBI:597326"/>
    </cofactor>
</comment>
<dbReference type="InterPro" id="IPR041128">
    <property type="entry name" value="Arg_decarbox_C"/>
</dbReference>
<accession>A0A1F6TBB7</accession>
<dbReference type="InterPro" id="IPR040634">
    <property type="entry name" value="Arg_decarb_HB"/>
</dbReference>
<dbReference type="InterPro" id="IPR029066">
    <property type="entry name" value="PLP-binding_barrel"/>
</dbReference>
<dbReference type="CDD" id="cd06830">
    <property type="entry name" value="PLPDE_III_ADC"/>
    <property type="match status" value="1"/>
</dbReference>
<keyword evidence="11 12" id="KW-0456">Lyase</keyword>
<feature type="domain" description="Arginine decarboxylase helical bundle" evidence="16">
    <location>
        <begin position="368"/>
        <end position="448"/>
    </location>
</feature>
<dbReference type="Pfam" id="PF17944">
    <property type="entry name" value="Arg_decarbox_C"/>
    <property type="match status" value="1"/>
</dbReference>
<dbReference type="STRING" id="1817758.A2150_07865"/>
<feature type="binding site" evidence="12">
    <location>
        <begin position="280"/>
        <end position="290"/>
    </location>
    <ligand>
        <name>substrate</name>
    </ligand>
</feature>